<dbReference type="EMBL" id="BMZO01000003">
    <property type="protein sequence ID" value="GHC67568.1"/>
    <property type="molecule type" value="Genomic_DNA"/>
</dbReference>
<name>A0A8J3GGT3_9HYPH</name>
<reference evidence="9" key="2">
    <citation type="submission" date="2020-09" db="EMBL/GenBank/DDBJ databases">
        <authorList>
            <person name="Sun Q."/>
            <person name="Kim S."/>
        </authorList>
    </citation>
    <scope>NUCLEOTIDE SEQUENCE</scope>
    <source>
        <strain evidence="9">KCTC 42097</strain>
    </source>
</reference>
<feature type="domain" description="ABC transmembrane type-1" evidence="8">
    <location>
        <begin position="46"/>
        <end position="234"/>
    </location>
</feature>
<feature type="transmembrane region" description="Helical" evidence="7">
    <location>
        <begin position="57"/>
        <end position="78"/>
    </location>
</feature>
<dbReference type="PANTHER" id="PTHR30151">
    <property type="entry name" value="ALKANE SULFONATE ABC TRANSPORTER-RELATED, MEMBRANE SUBUNIT"/>
    <property type="match status" value="1"/>
</dbReference>
<feature type="transmembrane region" description="Helical" evidence="7">
    <location>
        <begin position="116"/>
        <end position="135"/>
    </location>
</feature>
<dbReference type="GO" id="GO:0055085">
    <property type="term" value="P:transmembrane transport"/>
    <property type="evidence" value="ECO:0007669"/>
    <property type="project" value="InterPro"/>
</dbReference>
<evidence type="ECO:0000256" key="7">
    <source>
        <dbReference type="RuleBase" id="RU363032"/>
    </source>
</evidence>
<dbReference type="GO" id="GO:0005886">
    <property type="term" value="C:plasma membrane"/>
    <property type="evidence" value="ECO:0007669"/>
    <property type="project" value="UniProtKB-SubCell"/>
</dbReference>
<comment type="similarity">
    <text evidence="7">Belongs to the binding-protein-dependent transport system permease family.</text>
</comment>
<dbReference type="PROSITE" id="PS50928">
    <property type="entry name" value="ABC_TM1"/>
    <property type="match status" value="1"/>
</dbReference>
<evidence type="ECO:0000256" key="5">
    <source>
        <dbReference type="ARBA" id="ARBA00022989"/>
    </source>
</evidence>
<comment type="caution">
    <text evidence="9">The sequence shown here is derived from an EMBL/GenBank/DDBJ whole genome shotgun (WGS) entry which is preliminary data.</text>
</comment>
<gene>
    <name evidence="9" type="ORF">GCM10010136_11720</name>
</gene>
<comment type="subcellular location">
    <subcellularLocation>
        <location evidence="1 7">Cell membrane</location>
        <topology evidence="1 7">Multi-pass membrane protein</topology>
    </subcellularLocation>
</comment>
<evidence type="ECO:0000256" key="3">
    <source>
        <dbReference type="ARBA" id="ARBA00022475"/>
    </source>
</evidence>
<dbReference type="Pfam" id="PF00528">
    <property type="entry name" value="BPD_transp_1"/>
    <property type="match status" value="1"/>
</dbReference>
<reference evidence="9" key="1">
    <citation type="journal article" date="2014" name="Int. J. Syst. Evol. Microbiol.">
        <title>Complete genome sequence of Corynebacterium casei LMG S-19264T (=DSM 44701T), isolated from a smear-ripened cheese.</title>
        <authorList>
            <consortium name="US DOE Joint Genome Institute (JGI-PGF)"/>
            <person name="Walter F."/>
            <person name="Albersmeier A."/>
            <person name="Kalinowski J."/>
            <person name="Ruckert C."/>
        </authorList>
    </citation>
    <scope>NUCLEOTIDE SEQUENCE</scope>
    <source>
        <strain evidence="9">KCTC 42097</strain>
    </source>
</reference>
<evidence type="ECO:0000256" key="2">
    <source>
        <dbReference type="ARBA" id="ARBA00022448"/>
    </source>
</evidence>
<evidence type="ECO:0000259" key="8">
    <source>
        <dbReference type="PROSITE" id="PS50928"/>
    </source>
</evidence>
<keyword evidence="5 7" id="KW-1133">Transmembrane helix</keyword>
<dbReference type="AlphaFoldDB" id="A0A8J3GGT3"/>
<protein>
    <submittedName>
        <fullName evidence="9">ABC transporter permease</fullName>
    </submittedName>
</protein>
<keyword evidence="3" id="KW-1003">Cell membrane</keyword>
<keyword evidence="10" id="KW-1185">Reference proteome</keyword>
<keyword evidence="2 7" id="KW-0813">Transport</keyword>
<dbReference type="Gene3D" id="1.10.3720.10">
    <property type="entry name" value="MetI-like"/>
    <property type="match status" value="1"/>
</dbReference>
<dbReference type="Proteomes" id="UP000641137">
    <property type="component" value="Unassembled WGS sequence"/>
</dbReference>
<evidence type="ECO:0000313" key="9">
    <source>
        <dbReference type="EMBL" id="GHC67568.1"/>
    </source>
</evidence>
<feature type="transmembrane region" description="Helical" evidence="7">
    <location>
        <begin position="85"/>
        <end position="110"/>
    </location>
</feature>
<evidence type="ECO:0000256" key="1">
    <source>
        <dbReference type="ARBA" id="ARBA00004651"/>
    </source>
</evidence>
<dbReference type="SUPFAM" id="SSF161098">
    <property type="entry name" value="MetI-like"/>
    <property type="match status" value="1"/>
</dbReference>
<evidence type="ECO:0000256" key="6">
    <source>
        <dbReference type="ARBA" id="ARBA00023136"/>
    </source>
</evidence>
<evidence type="ECO:0000256" key="4">
    <source>
        <dbReference type="ARBA" id="ARBA00022692"/>
    </source>
</evidence>
<evidence type="ECO:0000313" key="10">
    <source>
        <dbReference type="Proteomes" id="UP000641137"/>
    </source>
</evidence>
<proteinExistence type="inferred from homology"/>
<dbReference type="InterPro" id="IPR035906">
    <property type="entry name" value="MetI-like_sf"/>
</dbReference>
<feature type="transmembrane region" description="Helical" evidence="7">
    <location>
        <begin position="213"/>
        <end position="230"/>
    </location>
</feature>
<organism evidence="9 10">
    <name type="scientific">Limoniibacter endophyticus</name>
    <dbReference type="NCBI Taxonomy" id="1565040"/>
    <lineage>
        <taxon>Bacteria</taxon>
        <taxon>Pseudomonadati</taxon>
        <taxon>Pseudomonadota</taxon>
        <taxon>Alphaproteobacteria</taxon>
        <taxon>Hyphomicrobiales</taxon>
        <taxon>Bartonellaceae</taxon>
        <taxon>Limoniibacter</taxon>
    </lineage>
</organism>
<dbReference type="InterPro" id="IPR000515">
    <property type="entry name" value="MetI-like"/>
</dbReference>
<keyword evidence="6 7" id="KW-0472">Membrane</keyword>
<dbReference type="PANTHER" id="PTHR30151:SF20">
    <property type="entry name" value="ABC TRANSPORTER PERMEASE PROTEIN HI_0355-RELATED"/>
    <property type="match status" value="1"/>
</dbReference>
<keyword evidence="4 7" id="KW-0812">Transmembrane</keyword>
<sequence>MLTAAAAPLVILLLWQVAIVLLAPPSYIFPAPATVFETLAAKPDHFLKHTLITLQEIGLGLFFGTIAGVVTAIGVASFPRTGRLVWPLVLVAQALPVFAIAPLLVLWFGFGTTSKVVMTSLIIFFPVASAFADGIRRTDRDLLDFCALTDGTHRQILWRVRLPLALPGLVSGLRVAAPLAPLGAIVGEWVGASGGLGFIMLQANARMQTADVFAGLAILAFLTLALRAAIDLLSPLLVPWARENGFQQQAKP</sequence>
<dbReference type="CDD" id="cd06261">
    <property type="entry name" value="TM_PBP2"/>
    <property type="match status" value="1"/>
</dbReference>
<accession>A0A8J3GGT3</accession>